<dbReference type="SUPFAM" id="SSF52540">
    <property type="entry name" value="P-loop containing nucleoside triphosphate hydrolases"/>
    <property type="match status" value="1"/>
</dbReference>
<protein>
    <submittedName>
        <fullName evidence="2">Myosin IB heavy chain</fullName>
    </submittedName>
</protein>
<dbReference type="CDD" id="cd23767">
    <property type="entry name" value="IQCD"/>
    <property type="match status" value="1"/>
</dbReference>
<evidence type="ECO:0000313" key="2">
    <source>
        <dbReference type="EMBL" id="GFR96074.1"/>
    </source>
</evidence>
<gene>
    <name evidence="2" type="ORF">ElyMa_002711400</name>
</gene>
<dbReference type="AlphaFoldDB" id="A0AAV4HEG8"/>
<dbReference type="InterPro" id="IPR027417">
    <property type="entry name" value="P-loop_NTPase"/>
</dbReference>
<dbReference type="SMART" id="SM00015">
    <property type="entry name" value="IQ"/>
    <property type="match status" value="1"/>
</dbReference>
<evidence type="ECO:0000313" key="3">
    <source>
        <dbReference type="Proteomes" id="UP000762676"/>
    </source>
</evidence>
<dbReference type="Proteomes" id="UP000762676">
    <property type="component" value="Unassembled WGS sequence"/>
</dbReference>
<reference evidence="2 3" key="1">
    <citation type="journal article" date="2021" name="Elife">
        <title>Chloroplast acquisition without the gene transfer in kleptoplastic sea slugs, Plakobranchus ocellatus.</title>
        <authorList>
            <person name="Maeda T."/>
            <person name="Takahashi S."/>
            <person name="Yoshida T."/>
            <person name="Shimamura S."/>
            <person name="Takaki Y."/>
            <person name="Nagai Y."/>
            <person name="Toyoda A."/>
            <person name="Suzuki Y."/>
            <person name="Arimoto A."/>
            <person name="Ishii H."/>
            <person name="Satoh N."/>
            <person name="Nishiyama T."/>
            <person name="Hasebe M."/>
            <person name="Maruyama T."/>
            <person name="Minagawa J."/>
            <person name="Obokata J."/>
            <person name="Shigenobu S."/>
        </authorList>
    </citation>
    <scope>NUCLEOTIDE SEQUENCE [LARGE SCALE GENOMIC DNA]</scope>
</reference>
<proteinExistence type="predicted"/>
<feature type="region of interest" description="Disordered" evidence="1">
    <location>
        <begin position="66"/>
        <end position="110"/>
    </location>
</feature>
<accession>A0AAV4HEG8</accession>
<feature type="compositionally biased region" description="Polar residues" evidence="1">
    <location>
        <begin position="75"/>
        <end position="91"/>
    </location>
</feature>
<name>A0AAV4HEG8_9GAST</name>
<dbReference type="PROSITE" id="PS50096">
    <property type="entry name" value="IQ"/>
    <property type="match status" value="1"/>
</dbReference>
<evidence type="ECO:0000256" key="1">
    <source>
        <dbReference type="SAM" id="MobiDB-lite"/>
    </source>
</evidence>
<keyword evidence="3" id="KW-1185">Reference proteome</keyword>
<dbReference type="Gene3D" id="1.20.5.4820">
    <property type="match status" value="1"/>
</dbReference>
<comment type="caution">
    <text evidence="2">The sequence shown here is derived from an EMBL/GenBank/DDBJ whole genome shotgun (WGS) entry which is preliminary data.</text>
</comment>
<dbReference type="Pfam" id="PF00612">
    <property type="entry name" value="IQ"/>
    <property type="match status" value="1"/>
</dbReference>
<organism evidence="2 3">
    <name type="scientific">Elysia marginata</name>
    <dbReference type="NCBI Taxonomy" id="1093978"/>
    <lineage>
        <taxon>Eukaryota</taxon>
        <taxon>Metazoa</taxon>
        <taxon>Spiralia</taxon>
        <taxon>Lophotrochozoa</taxon>
        <taxon>Mollusca</taxon>
        <taxon>Gastropoda</taxon>
        <taxon>Heterobranchia</taxon>
        <taxon>Euthyneura</taxon>
        <taxon>Panpulmonata</taxon>
        <taxon>Sacoglossa</taxon>
        <taxon>Placobranchoidea</taxon>
        <taxon>Plakobranchidae</taxon>
        <taxon>Elysia</taxon>
    </lineage>
</organism>
<sequence>MDESKHPYISTQWYLGRRHIFYSEGTRQSLETMRGERIRSAATTVQASWRGYRCRKSVRAMRTQARAAASHLTRHVTSQSRAQNKTRQPYNTSSLTPTTPRPQLPPKGEKIERVEPAVLAYVCNMWGLDPAKKPSDPPKRTYSVHGNVKISYPQSRCMKTDFPEASGGDCFKKGDIVTVLGPSGTRGHHIVQKGDIILHVPYTRMAIQRAKTEEMEMDWIRLKKIKQQLSKRSTKMELTGEMVNAT</sequence>
<dbReference type="EMBL" id="BMAT01005567">
    <property type="protein sequence ID" value="GFR96074.1"/>
    <property type="molecule type" value="Genomic_DNA"/>
</dbReference>
<dbReference type="InterPro" id="IPR000048">
    <property type="entry name" value="IQ_motif_EF-hand-BS"/>
</dbReference>